<evidence type="ECO:0000313" key="2">
    <source>
        <dbReference type="EMBL" id="MBA6413592.1"/>
    </source>
</evidence>
<gene>
    <name evidence="2" type="ORF">H2508_10770</name>
</gene>
<name>A0A7W2TX60_9GAMM</name>
<keyword evidence="3" id="KW-1185">Reference proteome</keyword>
<evidence type="ECO:0000259" key="1">
    <source>
        <dbReference type="Pfam" id="PF06048"/>
    </source>
</evidence>
<protein>
    <submittedName>
        <fullName evidence="2">DUF927 domain-containing protein</fullName>
    </submittedName>
</protein>
<dbReference type="InterPro" id="IPR009270">
    <property type="entry name" value="DUF927"/>
</dbReference>
<feature type="domain" description="DUF927" evidence="1">
    <location>
        <begin position="19"/>
        <end position="275"/>
    </location>
</feature>
<proteinExistence type="predicted"/>
<dbReference type="SUPFAM" id="SSF52540">
    <property type="entry name" value="P-loop containing nucleoside triphosphate hydrolases"/>
    <property type="match status" value="1"/>
</dbReference>
<dbReference type="AlphaFoldDB" id="A0A7W2TX60"/>
<dbReference type="Proteomes" id="UP000539350">
    <property type="component" value="Unassembled WGS sequence"/>
</dbReference>
<evidence type="ECO:0000313" key="3">
    <source>
        <dbReference type="Proteomes" id="UP000539350"/>
    </source>
</evidence>
<dbReference type="Pfam" id="PF06048">
    <property type="entry name" value="DUF927"/>
    <property type="match status" value="1"/>
</dbReference>
<reference evidence="2 3" key="1">
    <citation type="submission" date="2020-07" db="EMBL/GenBank/DDBJ databases">
        <title>Halieaceae bacterium, F7430, whole genome shotgun sequencing project.</title>
        <authorList>
            <person name="Jiang S."/>
            <person name="Liu Z.W."/>
            <person name="Du Z.J."/>
        </authorList>
    </citation>
    <scope>NUCLEOTIDE SEQUENCE [LARGE SCALE GENOMIC DNA]</scope>
    <source>
        <strain evidence="2 3">F7430</strain>
    </source>
</reference>
<organism evidence="2 3">
    <name type="scientific">Sediminihaliea albiluteola</name>
    <dbReference type="NCBI Taxonomy" id="2758564"/>
    <lineage>
        <taxon>Bacteria</taxon>
        <taxon>Pseudomonadati</taxon>
        <taxon>Pseudomonadota</taxon>
        <taxon>Gammaproteobacteria</taxon>
        <taxon>Cellvibrionales</taxon>
        <taxon>Halieaceae</taxon>
        <taxon>Sediminihaliea</taxon>
    </lineage>
</organism>
<comment type="caution">
    <text evidence="2">The sequence shown here is derived from an EMBL/GenBank/DDBJ whole genome shotgun (WGS) entry which is preliminary data.</text>
</comment>
<dbReference type="InterPro" id="IPR027417">
    <property type="entry name" value="P-loop_NTPase"/>
</dbReference>
<dbReference type="EMBL" id="JACFXU010000014">
    <property type="protein sequence ID" value="MBA6413592.1"/>
    <property type="molecule type" value="Genomic_DNA"/>
</dbReference>
<sequence>MTFQLRDSGLYCYSSEQWQRVGGWIEVIARTRLSNKTHGHGALLQWKNMDSVLLREVVYARNLNGDNARQIRELLVDTGYPLEPGNLSWTRLQHYLLEEMAKAPPAITVDRTGWHDTVFATSGWTAGQANEQHHFVGQLLTSPILQEMGSLQDWQVHVGRLCAGNPLAMFSVGVALAAPMLQPADLENGAFHLAGPSGSGKTTMLQVATSVCGAPTFMRSWISTSNGLAAVSAEHNDMLLALDEIGLAKPEDVDTATYHIMNGASKLRAKITGDLAPQTHWRTLVLSSGEICLSDIFQQLGKQVKAGQENRLVEIPVFGRFGAFDDLHGLSSSQELVDTLKSHTRQYYGTLFREWVERLTDDIDELPAYIQRETRKLLNLWVTPHMASQVIRVLKRFALVAVALCLACRNYIVPWTEASSVQAVEKVIAAWLQNRGHFFDTEEHRVLTRLHRAVVGWTHRFAKIELGDYGRMIGLRRDVNGERQWLIPKNTFLEELGLPSRYMRHIAPLFQKGFLETNEESRGTVKIKLRDRSERFFALWPDRVRAFWKELPDTDELSQFPSIPTDDSEVAEDE</sequence>
<accession>A0A7W2TX60</accession>